<evidence type="ECO:0000313" key="2">
    <source>
        <dbReference type="Proteomes" id="UP001501285"/>
    </source>
</evidence>
<organism evidence="1 2">
    <name type="scientific">Terrabacter terrae</name>
    <dbReference type="NCBI Taxonomy" id="318434"/>
    <lineage>
        <taxon>Bacteria</taxon>
        <taxon>Bacillati</taxon>
        <taxon>Actinomycetota</taxon>
        <taxon>Actinomycetes</taxon>
        <taxon>Micrococcales</taxon>
        <taxon>Intrasporangiaceae</taxon>
        <taxon>Terrabacter</taxon>
    </lineage>
</organism>
<keyword evidence="2" id="KW-1185">Reference proteome</keyword>
<dbReference type="Gene3D" id="3.30.450.380">
    <property type="match status" value="1"/>
</dbReference>
<sequence>MSTQEAVRHVEGEVRELIRRSGLDPSSDTKAVRRLVQDAVQDYDQRSLHGGLPSLGDQRLAVHSILSVVAGYGPLQQYFDDPAVEEIWINKHDRGLGLSWRELLLRTGLDCGGFGRTGLDHRGSCASLCADPEYPCQGPVRSWRRRRQERTLTATKRVIVMAGG</sequence>
<comment type="caution">
    <text evidence="1">The sequence shown here is derived from an EMBL/GenBank/DDBJ whole genome shotgun (WGS) entry which is preliminary data.</text>
</comment>
<protein>
    <submittedName>
        <fullName evidence="1">Uncharacterized protein</fullName>
    </submittedName>
</protein>
<proteinExistence type="predicted"/>
<dbReference type="Proteomes" id="UP001501285">
    <property type="component" value="Unassembled WGS sequence"/>
</dbReference>
<accession>A0ABN2U0N8</accession>
<reference evidence="1 2" key="1">
    <citation type="journal article" date="2019" name="Int. J. Syst. Evol. Microbiol.">
        <title>The Global Catalogue of Microorganisms (GCM) 10K type strain sequencing project: providing services to taxonomists for standard genome sequencing and annotation.</title>
        <authorList>
            <consortium name="The Broad Institute Genomics Platform"/>
            <consortium name="The Broad Institute Genome Sequencing Center for Infectious Disease"/>
            <person name="Wu L."/>
            <person name="Ma J."/>
        </authorList>
    </citation>
    <scope>NUCLEOTIDE SEQUENCE [LARGE SCALE GENOMIC DNA]</scope>
    <source>
        <strain evidence="1 2">JCM 14283</strain>
    </source>
</reference>
<evidence type="ECO:0000313" key="1">
    <source>
        <dbReference type="EMBL" id="GAA2025846.1"/>
    </source>
</evidence>
<name>A0ABN2U0N8_9MICO</name>
<dbReference type="RefSeq" id="WP_343989458.1">
    <property type="nucleotide sequence ID" value="NZ_BAAANB010000003.1"/>
</dbReference>
<dbReference type="EMBL" id="BAAANB010000003">
    <property type="protein sequence ID" value="GAA2025846.1"/>
    <property type="molecule type" value="Genomic_DNA"/>
</dbReference>
<gene>
    <name evidence="1" type="ORF">GCM10009740_14470</name>
</gene>